<proteinExistence type="predicted"/>
<organism evidence="1 2">
    <name type="scientific">Adineta steineri</name>
    <dbReference type="NCBI Taxonomy" id="433720"/>
    <lineage>
        <taxon>Eukaryota</taxon>
        <taxon>Metazoa</taxon>
        <taxon>Spiralia</taxon>
        <taxon>Gnathifera</taxon>
        <taxon>Rotifera</taxon>
        <taxon>Eurotatoria</taxon>
        <taxon>Bdelloidea</taxon>
        <taxon>Adinetida</taxon>
        <taxon>Adinetidae</taxon>
        <taxon>Adineta</taxon>
    </lineage>
</organism>
<comment type="caution">
    <text evidence="1">The sequence shown here is derived from an EMBL/GenBank/DDBJ whole genome shotgun (WGS) entry which is preliminary data.</text>
</comment>
<accession>A0A820HA48</accession>
<dbReference type="Proteomes" id="UP000663868">
    <property type="component" value="Unassembled WGS sequence"/>
</dbReference>
<evidence type="ECO:0000313" key="1">
    <source>
        <dbReference type="EMBL" id="CAF4291455.1"/>
    </source>
</evidence>
<gene>
    <name evidence="1" type="ORF">KXQ929_LOCUS45009</name>
</gene>
<sequence length="19" mass="2213">VDPKNSSMCLLIQQFYVIN</sequence>
<reference evidence="1" key="1">
    <citation type="submission" date="2021-02" db="EMBL/GenBank/DDBJ databases">
        <authorList>
            <person name="Nowell W R."/>
        </authorList>
    </citation>
    <scope>NUCLEOTIDE SEQUENCE</scope>
</reference>
<feature type="non-terminal residue" evidence="1">
    <location>
        <position position="1"/>
    </location>
</feature>
<dbReference type="EMBL" id="CAJOBB010013503">
    <property type="protein sequence ID" value="CAF4291455.1"/>
    <property type="molecule type" value="Genomic_DNA"/>
</dbReference>
<evidence type="ECO:0000313" key="2">
    <source>
        <dbReference type="Proteomes" id="UP000663868"/>
    </source>
</evidence>
<protein>
    <submittedName>
        <fullName evidence="1">Uncharacterized protein</fullName>
    </submittedName>
</protein>
<dbReference type="AlphaFoldDB" id="A0A820HA48"/>
<name>A0A820HA48_9BILA</name>